<evidence type="ECO:0000313" key="3">
    <source>
        <dbReference type="Proteomes" id="UP000278807"/>
    </source>
</evidence>
<accession>A0A0R3TW51</accession>
<reference evidence="2 3" key="2">
    <citation type="submission" date="2018-11" db="EMBL/GenBank/DDBJ databases">
        <authorList>
            <consortium name="Pathogen Informatics"/>
        </authorList>
    </citation>
    <scope>NUCLEOTIDE SEQUENCE [LARGE SCALE GENOMIC DNA]</scope>
</reference>
<name>A0A0R3TW51_RODNA</name>
<protein>
    <submittedName>
        <fullName evidence="4">Ovule protein</fullName>
    </submittedName>
</protein>
<dbReference type="WBParaSite" id="HNAJ_0001207501-mRNA-1">
    <property type="protein sequence ID" value="HNAJ_0001207501-mRNA-1"/>
    <property type="gene ID" value="HNAJ_0001207501"/>
</dbReference>
<dbReference type="AlphaFoldDB" id="A0A0R3TW51"/>
<evidence type="ECO:0000313" key="2">
    <source>
        <dbReference type="EMBL" id="VDO12086.1"/>
    </source>
</evidence>
<feature type="region of interest" description="Disordered" evidence="1">
    <location>
        <begin position="20"/>
        <end position="92"/>
    </location>
</feature>
<keyword evidence="3" id="KW-1185">Reference proteome</keyword>
<evidence type="ECO:0000313" key="4">
    <source>
        <dbReference type="WBParaSite" id="HNAJ_0001207501-mRNA-1"/>
    </source>
</evidence>
<reference evidence="4" key="1">
    <citation type="submission" date="2017-02" db="UniProtKB">
        <authorList>
            <consortium name="WormBaseParasite"/>
        </authorList>
    </citation>
    <scope>IDENTIFICATION</scope>
</reference>
<feature type="compositionally biased region" description="Polar residues" evidence="1">
    <location>
        <begin position="68"/>
        <end position="79"/>
    </location>
</feature>
<proteinExistence type="predicted"/>
<dbReference type="Proteomes" id="UP000278807">
    <property type="component" value="Unassembled WGS sequence"/>
</dbReference>
<sequence>MLFAGLLGLASHQKKKLRQLKKEIESKSAVHRNSNKQSFKPIEAWEEGQISHHYQNPTDSKENKPPKSDSSSLTMSPYNDSLEDNVHQSTKL</sequence>
<evidence type="ECO:0000256" key="1">
    <source>
        <dbReference type="SAM" id="MobiDB-lite"/>
    </source>
</evidence>
<dbReference type="EMBL" id="UZAE01014001">
    <property type="protein sequence ID" value="VDO12086.1"/>
    <property type="molecule type" value="Genomic_DNA"/>
</dbReference>
<gene>
    <name evidence="2" type="ORF">HNAJ_LOCUS12064</name>
</gene>
<organism evidence="4">
    <name type="scientific">Rodentolepis nana</name>
    <name type="common">Dwarf tapeworm</name>
    <name type="synonym">Hymenolepis nana</name>
    <dbReference type="NCBI Taxonomy" id="102285"/>
    <lineage>
        <taxon>Eukaryota</taxon>
        <taxon>Metazoa</taxon>
        <taxon>Spiralia</taxon>
        <taxon>Lophotrochozoa</taxon>
        <taxon>Platyhelminthes</taxon>
        <taxon>Cestoda</taxon>
        <taxon>Eucestoda</taxon>
        <taxon>Cyclophyllidea</taxon>
        <taxon>Hymenolepididae</taxon>
        <taxon>Rodentolepis</taxon>
    </lineage>
</organism>